<keyword evidence="1" id="KW-0812">Transmembrane</keyword>
<dbReference type="Pfam" id="PF13469">
    <property type="entry name" value="Sulfotransfer_3"/>
    <property type="match status" value="1"/>
</dbReference>
<evidence type="ECO:0000313" key="2">
    <source>
        <dbReference type="EMBL" id="GMH55526.1"/>
    </source>
</evidence>
<protein>
    <recommendedName>
        <fullName evidence="4">Sulfotransferase</fullName>
    </recommendedName>
</protein>
<proteinExistence type="predicted"/>
<evidence type="ECO:0008006" key="4">
    <source>
        <dbReference type="Google" id="ProtNLM"/>
    </source>
</evidence>
<dbReference type="Proteomes" id="UP001165085">
    <property type="component" value="Unassembled WGS sequence"/>
</dbReference>
<keyword evidence="1" id="KW-0472">Membrane</keyword>
<dbReference type="EMBL" id="BRXY01000034">
    <property type="protein sequence ID" value="GMH55526.1"/>
    <property type="molecule type" value="Genomic_DNA"/>
</dbReference>
<reference evidence="3" key="1">
    <citation type="journal article" date="2023" name="Commun. Biol.">
        <title>Genome analysis of Parmales, the sister group of diatoms, reveals the evolutionary specialization of diatoms from phago-mixotrophs to photoautotrophs.</title>
        <authorList>
            <person name="Ban H."/>
            <person name="Sato S."/>
            <person name="Yoshikawa S."/>
            <person name="Yamada K."/>
            <person name="Nakamura Y."/>
            <person name="Ichinomiya M."/>
            <person name="Sato N."/>
            <person name="Blanc-Mathieu R."/>
            <person name="Endo H."/>
            <person name="Kuwata A."/>
            <person name="Ogata H."/>
        </authorList>
    </citation>
    <scope>NUCLEOTIDE SEQUENCE [LARGE SCALE GENOMIC DNA]</scope>
    <source>
        <strain evidence="3">NIES 3701</strain>
    </source>
</reference>
<evidence type="ECO:0000313" key="3">
    <source>
        <dbReference type="Proteomes" id="UP001165085"/>
    </source>
</evidence>
<dbReference type="InterPro" id="IPR027417">
    <property type="entry name" value="P-loop_NTPase"/>
</dbReference>
<dbReference type="AlphaFoldDB" id="A0A9W6ZP45"/>
<gene>
    <name evidence="2" type="ORF">TrST_g6459</name>
</gene>
<comment type="caution">
    <text evidence="2">The sequence shown here is derived from an EMBL/GenBank/DDBJ whole genome shotgun (WGS) entry which is preliminary data.</text>
</comment>
<name>A0A9W6ZP45_9STRA</name>
<organism evidence="2 3">
    <name type="scientific">Triparma strigata</name>
    <dbReference type="NCBI Taxonomy" id="1606541"/>
    <lineage>
        <taxon>Eukaryota</taxon>
        <taxon>Sar</taxon>
        <taxon>Stramenopiles</taxon>
        <taxon>Ochrophyta</taxon>
        <taxon>Bolidophyceae</taxon>
        <taxon>Parmales</taxon>
        <taxon>Triparmaceae</taxon>
        <taxon>Triparma</taxon>
    </lineage>
</organism>
<dbReference type="OrthoDB" id="198018at2759"/>
<keyword evidence="3" id="KW-1185">Reference proteome</keyword>
<feature type="transmembrane region" description="Helical" evidence="1">
    <location>
        <begin position="43"/>
        <end position="69"/>
    </location>
</feature>
<dbReference type="SUPFAM" id="SSF52540">
    <property type="entry name" value="P-loop containing nucleoside triphosphate hydrolases"/>
    <property type="match status" value="1"/>
</dbReference>
<sequence>MAPMNRTTYIEKCALDTPVPISASNQSALNDAFKHKSGLVRTLFVLSVLVPLFCLALITAPIYALTFIFYGRPPITPTVSNLFRYTVLVFSYPHVRPYSRMMILYVILRKLLLIPIFGVGWHLDEMLYGGELDKQEIISPVFLISGARSGSTTTGHLLDNDPQFVSPAGVMTLFPFLWLWKTISYFSRLGLLPSPESFSAAVIAKVSKDAPEFVARHEFDPLKPDTFEVPWLVNRGFFQIGPEFGADEMIKAVPVSDKNIDVEMWDDFVSYTDRIMRKVLCFNCKRSGKNRIMIKGHFLAVAKTLEAKYPNSRFITVVRDPAKRLESLLNFMIANRLLIVETPLIPTIRDVLAIGEAITRLELDYMREEENFFASGGRRKTCIQFAEYVANTKLAVAKCYAVINEDGQVPKEILSAIERGREEHKNRSKMKYRIKLSLGEFGIDEEKFKKLCKK</sequence>
<evidence type="ECO:0000256" key="1">
    <source>
        <dbReference type="SAM" id="Phobius"/>
    </source>
</evidence>
<keyword evidence="1" id="KW-1133">Transmembrane helix</keyword>
<dbReference type="Gene3D" id="3.40.50.300">
    <property type="entry name" value="P-loop containing nucleotide triphosphate hydrolases"/>
    <property type="match status" value="1"/>
</dbReference>
<accession>A0A9W6ZP45</accession>